<dbReference type="PANTHER" id="PTHR34290">
    <property type="entry name" value="SI:CH73-390P7.2"/>
    <property type="match status" value="1"/>
</dbReference>
<evidence type="ECO:0000313" key="2">
    <source>
        <dbReference type="EMBL" id="MDH0757351.1"/>
    </source>
</evidence>
<evidence type="ECO:0000313" key="6">
    <source>
        <dbReference type="Proteomes" id="UP001375228"/>
    </source>
</evidence>
<reference evidence="3 6" key="3">
    <citation type="submission" date="2024-03" db="EMBL/GenBank/DDBJ databases">
        <title>Pseudomonas juntendi.</title>
        <authorList>
            <person name="Liu Y."/>
        </authorList>
    </citation>
    <scope>NUCLEOTIDE SEQUENCE [LARGE SCALE GENOMIC DNA]</scope>
    <source>
        <strain evidence="3 6">L4046hy</strain>
    </source>
</reference>
<evidence type="ECO:0000313" key="1">
    <source>
        <dbReference type="EMBL" id="MBA6059319.1"/>
    </source>
</evidence>
<dbReference type="Proteomes" id="UP000556620">
    <property type="component" value="Unassembled WGS sequence"/>
</dbReference>
<dbReference type="EMBL" id="JAOCBV010000001">
    <property type="protein sequence ID" value="MDH0757351.1"/>
    <property type="molecule type" value="Genomic_DNA"/>
</dbReference>
<dbReference type="Pfam" id="PF04134">
    <property type="entry name" value="DCC1-like"/>
    <property type="match status" value="1"/>
</dbReference>
<dbReference type="RefSeq" id="WP_033690796.1">
    <property type="nucleotide sequence ID" value="NZ_CP091311.1"/>
</dbReference>
<sequence>MYCEWPLTLYFDGACPLCAREVAFLRRRCTAAKLILVDIDSDEFDPTPLGLTIEELRSCLHARFANGQWVTGLDATLWAWRAAGLGFWAAPLAWRPLRPVLSVLYKLFCRLRPSLAWLPHPDGGQRCKGEASKCHIR</sequence>
<reference evidence="1 4" key="1">
    <citation type="submission" date="2020-07" db="EMBL/GenBank/DDBJ databases">
        <title>Diversity of carbapenemase encoding genes among Pseudomonas putida group clinical isolates in a tertiary Brazilian hospital.</title>
        <authorList>
            <person name="Alberto-Lei F."/>
            <person name="Nodari C.S."/>
            <person name="Streling A.P."/>
            <person name="Paulino J.T."/>
            <person name="Bessa-Neto F.O."/>
            <person name="Cayo R."/>
            <person name="Gales A.C."/>
        </authorList>
    </citation>
    <scope>NUCLEOTIDE SEQUENCE [LARGE SCALE GENOMIC DNA]</scope>
    <source>
        <strain evidence="1 4">14535</strain>
    </source>
</reference>
<evidence type="ECO:0000313" key="5">
    <source>
        <dbReference type="Proteomes" id="UP001160152"/>
    </source>
</evidence>
<evidence type="ECO:0000313" key="4">
    <source>
        <dbReference type="Proteomes" id="UP000556620"/>
    </source>
</evidence>
<organism evidence="1 4">
    <name type="scientific">Pseudomonas juntendi</name>
    <dbReference type="NCBI Taxonomy" id="2666183"/>
    <lineage>
        <taxon>Bacteria</taxon>
        <taxon>Pseudomonadati</taxon>
        <taxon>Pseudomonadota</taxon>
        <taxon>Gammaproteobacteria</taxon>
        <taxon>Pseudomonadales</taxon>
        <taxon>Pseudomonadaceae</taxon>
        <taxon>Pseudomonas</taxon>
    </lineage>
</organism>
<protein>
    <submittedName>
        <fullName evidence="1">DUF393 domain-containing protein</fullName>
    </submittedName>
</protein>
<proteinExistence type="predicted"/>
<dbReference type="AlphaFoldDB" id="A0A7W2JHW5"/>
<keyword evidence="6" id="KW-1185">Reference proteome</keyword>
<name>A0A7W2JHW5_9PSED</name>
<dbReference type="PANTHER" id="PTHR34290:SF2">
    <property type="entry name" value="OS04G0668800 PROTEIN"/>
    <property type="match status" value="1"/>
</dbReference>
<dbReference type="InterPro" id="IPR044691">
    <property type="entry name" value="DCC1_Trx"/>
</dbReference>
<dbReference type="EMBL" id="JACGCU010000011">
    <property type="protein sequence ID" value="MBA6059319.1"/>
    <property type="molecule type" value="Genomic_DNA"/>
</dbReference>
<dbReference type="EMBL" id="CP146691">
    <property type="protein sequence ID" value="WWY23524.1"/>
    <property type="molecule type" value="Genomic_DNA"/>
</dbReference>
<dbReference type="InterPro" id="IPR007263">
    <property type="entry name" value="DCC1-like"/>
</dbReference>
<reference evidence="2 5" key="2">
    <citation type="submission" date="2022-09" db="EMBL/GenBank/DDBJ databases">
        <title>Intensive care unit water sources are persistently colonized with multi-drug resistant bacteria and are the site of extensive horizontal gene transfer of antibiotic resistance genes.</title>
        <authorList>
            <person name="Diorio-Toth L."/>
        </authorList>
    </citation>
    <scope>NUCLEOTIDE SEQUENCE [LARGE SCALE GENOMIC DNA]</scope>
    <source>
        <strain evidence="2 5">GD03901</strain>
    </source>
</reference>
<evidence type="ECO:0000313" key="3">
    <source>
        <dbReference type="EMBL" id="WWY23524.1"/>
    </source>
</evidence>
<accession>A0A7W2JHW5</accession>
<dbReference type="Proteomes" id="UP001160152">
    <property type="component" value="Unassembled WGS sequence"/>
</dbReference>
<gene>
    <name evidence="1" type="ORF">H4C44_09070</name>
    <name evidence="2" type="ORF">N5C70_11585</name>
    <name evidence="3" type="ORF">V9385_12820</name>
</gene>
<dbReference type="GO" id="GO:0015035">
    <property type="term" value="F:protein-disulfide reductase activity"/>
    <property type="evidence" value="ECO:0007669"/>
    <property type="project" value="InterPro"/>
</dbReference>
<dbReference type="Proteomes" id="UP001375228">
    <property type="component" value="Chromosome"/>
</dbReference>